<dbReference type="Gene3D" id="4.10.60.10">
    <property type="entry name" value="Zinc finger, CCHC-type"/>
    <property type="match status" value="1"/>
</dbReference>
<dbReference type="GO" id="GO:0008270">
    <property type="term" value="F:zinc ion binding"/>
    <property type="evidence" value="ECO:0007669"/>
    <property type="project" value="InterPro"/>
</dbReference>
<accession>A0A6I8TYR1</accession>
<dbReference type="EnsemblMetazoa" id="AAEL020731-RA">
    <property type="protein sequence ID" value="AAEL020731-PA"/>
    <property type="gene ID" value="AAEL020731"/>
</dbReference>
<sequence length="383" mass="43689">MSGSWRESDISSPEESFEKDESVENGKMAEEAAMAMPVLDSARGALKKAKQVKAKRGKAASKWLSGSWPLQQFDGELPLNKRKAEWIRFRNQFERIVACKEPVDPVVQLTGLKIFAGSYLLSVIEAHENLLVGADNIYSATITALNRYFDQTCDYTKERMKFREMRMVASEPFVDWVLRLENQAKFCEFDPEQRYEEFSQALIRRSVPEIATKLFEMSDVFHNDLERIMAHGRHLDYIRLKTEEVKLNAKVETSTNAEGVNEANLMKPVNAVFNQMSGSSSMRYGSRRESHSKGNGAVRFRNVGMRNGSGHYSANNRNCSKCGRIHGFKECRAHRVKCYACGKEGHFAKFCFSRTKDDLQNKRGRVEGGETYKSEVGRINQVR</sequence>
<reference evidence="2" key="2">
    <citation type="submission" date="2020-05" db="UniProtKB">
        <authorList>
            <consortium name="EnsemblMetazoa"/>
        </authorList>
    </citation>
    <scope>IDENTIFICATION</scope>
    <source>
        <strain evidence="2">LVP_AGWG</strain>
    </source>
</reference>
<evidence type="ECO:0000313" key="3">
    <source>
        <dbReference type="Proteomes" id="UP000008820"/>
    </source>
</evidence>
<dbReference type="GO" id="GO:0003676">
    <property type="term" value="F:nucleic acid binding"/>
    <property type="evidence" value="ECO:0007669"/>
    <property type="project" value="InterPro"/>
</dbReference>
<dbReference type="PROSITE" id="PS50158">
    <property type="entry name" value="ZF_CCHC"/>
    <property type="match status" value="1"/>
</dbReference>
<dbReference type="Pfam" id="PF00098">
    <property type="entry name" value="zf-CCHC"/>
    <property type="match status" value="1"/>
</dbReference>
<feature type="compositionally biased region" description="Polar residues" evidence="1">
    <location>
        <begin position="1"/>
        <end position="14"/>
    </location>
</feature>
<dbReference type="AlphaFoldDB" id="A0A6I8TYR1"/>
<feature type="region of interest" description="Disordered" evidence="1">
    <location>
        <begin position="1"/>
        <end position="28"/>
    </location>
</feature>
<dbReference type="InParanoid" id="A0A6I8TYR1"/>
<name>A0A6I8TYR1_AEDAE</name>
<dbReference type="InterPro" id="IPR001878">
    <property type="entry name" value="Znf_CCHC"/>
</dbReference>
<feature type="compositionally biased region" description="Basic and acidic residues" evidence="1">
    <location>
        <begin position="19"/>
        <end position="28"/>
    </location>
</feature>
<reference evidence="2 3" key="1">
    <citation type="submission" date="2017-06" db="EMBL/GenBank/DDBJ databases">
        <title>Aedes aegypti genome working group (AGWG) sequencing and assembly.</title>
        <authorList>
            <consortium name="Aedes aegypti Genome Working Group (AGWG)"/>
            <person name="Matthews B.J."/>
        </authorList>
    </citation>
    <scope>NUCLEOTIDE SEQUENCE [LARGE SCALE GENOMIC DNA]</scope>
    <source>
        <strain evidence="2 3">LVP_AGWG</strain>
    </source>
</reference>
<organism evidence="2 3">
    <name type="scientific">Aedes aegypti</name>
    <name type="common">Yellowfever mosquito</name>
    <name type="synonym">Culex aegypti</name>
    <dbReference type="NCBI Taxonomy" id="7159"/>
    <lineage>
        <taxon>Eukaryota</taxon>
        <taxon>Metazoa</taxon>
        <taxon>Ecdysozoa</taxon>
        <taxon>Arthropoda</taxon>
        <taxon>Hexapoda</taxon>
        <taxon>Insecta</taxon>
        <taxon>Pterygota</taxon>
        <taxon>Neoptera</taxon>
        <taxon>Endopterygota</taxon>
        <taxon>Diptera</taxon>
        <taxon>Nematocera</taxon>
        <taxon>Culicoidea</taxon>
        <taxon>Culicidae</taxon>
        <taxon>Culicinae</taxon>
        <taxon>Aedini</taxon>
        <taxon>Aedes</taxon>
        <taxon>Stegomyia</taxon>
    </lineage>
</organism>
<gene>
    <name evidence="2" type="primary">110675537</name>
</gene>
<evidence type="ECO:0000313" key="2">
    <source>
        <dbReference type="EnsemblMetazoa" id="AAEL020731-PA"/>
    </source>
</evidence>
<proteinExistence type="predicted"/>
<evidence type="ECO:0000256" key="1">
    <source>
        <dbReference type="SAM" id="MobiDB-lite"/>
    </source>
</evidence>
<keyword evidence="3" id="KW-1185">Reference proteome</keyword>
<dbReference type="OrthoDB" id="7764033at2759"/>
<protein>
    <submittedName>
        <fullName evidence="2">Uncharacterized protein</fullName>
    </submittedName>
</protein>
<dbReference type="Proteomes" id="UP000008820">
    <property type="component" value="Chromosome 2"/>
</dbReference>